<keyword evidence="1" id="KW-0472">Membrane</keyword>
<protein>
    <recommendedName>
        <fullName evidence="4">Transmembrane protein</fullName>
    </recommendedName>
</protein>
<feature type="transmembrane region" description="Helical" evidence="1">
    <location>
        <begin position="87"/>
        <end position="104"/>
    </location>
</feature>
<keyword evidence="3" id="KW-1185">Reference proteome</keyword>
<dbReference type="EMBL" id="LDJH01000031">
    <property type="protein sequence ID" value="KRG54573.1"/>
    <property type="molecule type" value="Genomic_DNA"/>
</dbReference>
<feature type="transmembrane region" description="Helical" evidence="1">
    <location>
        <begin position="44"/>
        <end position="66"/>
    </location>
</feature>
<dbReference type="PATRIC" id="fig|266128.3.peg.1866"/>
<name>A0A0R0BB37_9GAMM</name>
<dbReference type="AlphaFoldDB" id="A0A0R0BB37"/>
<dbReference type="OrthoDB" id="9850251at2"/>
<gene>
    <name evidence="2" type="ORF">ABB25_13680</name>
</gene>
<dbReference type="RefSeq" id="WP_057667706.1">
    <property type="nucleotide sequence ID" value="NZ_LDJH01000031.1"/>
</dbReference>
<reference evidence="2 3" key="1">
    <citation type="submission" date="2015-05" db="EMBL/GenBank/DDBJ databases">
        <title>Genome sequencing and analysis of members of genus Stenotrophomonas.</title>
        <authorList>
            <person name="Patil P.P."/>
            <person name="Midha S."/>
            <person name="Patil P.B."/>
        </authorList>
    </citation>
    <scope>NUCLEOTIDE SEQUENCE [LARGE SCALE GENOMIC DNA]</scope>
    <source>
        <strain evidence="2 3">DSM 17805</strain>
    </source>
</reference>
<evidence type="ECO:0000313" key="3">
    <source>
        <dbReference type="Proteomes" id="UP000051254"/>
    </source>
</evidence>
<dbReference type="Proteomes" id="UP000051254">
    <property type="component" value="Unassembled WGS sequence"/>
</dbReference>
<evidence type="ECO:0000313" key="2">
    <source>
        <dbReference type="EMBL" id="KRG54573.1"/>
    </source>
</evidence>
<evidence type="ECO:0000256" key="1">
    <source>
        <dbReference type="SAM" id="Phobius"/>
    </source>
</evidence>
<comment type="caution">
    <text evidence="2">The sequence shown here is derived from an EMBL/GenBank/DDBJ whole genome shotgun (WGS) entry which is preliminary data.</text>
</comment>
<dbReference type="STRING" id="266128.ABB25_13680"/>
<feature type="transmembrane region" description="Helical" evidence="1">
    <location>
        <begin position="116"/>
        <end position="136"/>
    </location>
</feature>
<evidence type="ECO:0008006" key="4">
    <source>
        <dbReference type="Google" id="ProtNLM"/>
    </source>
</evidence>
<keyword evidence="1" id="KW-0812">Transmembrane</keyword>
<organism evidence="2 3">
    <name type="scientific">Stenotrophomonas koreensis</name>
    <dbReference type="NCBI Taxonomy" id="266128"/>
    <lineage>
        <taxon>Bacteria</taxon>
        <taxon>Pseudomonadati</taxon>
        <taxon>Pseudomonadota</taxon>
        <taxon>Gammaproteobacteria</taxon>
        <taxon>Lysobacterales</taxon>
        <taxon>Lysobacteraceae</taxon>
        <taxon>Stenotrophomonas</taxon>
    </lineage>
</organism>
<accession>A0A0R0BB37</accession>
<keyword evidence="1" id="KW-1133">Transmembrane helix</keyword>
<sequence>MTANRSFDWAGSLYKGLSVVAALLSLPIIAVTAVFGVLPMAAEFPSWLSLWFLAMVVMVLSGWLAWYRLTVAFWRNGSAGLREAARAWWWLLQLAIVFSLYFFFSEVVSTLRAGKANLIVYGVLSAQLCSLYLLYLRCRTR</sequence>
<proteinExistence type="predicted"/>
<feature type="transmembrane region" description="Helical" evidence="1">
    <location>
        <begin position="12"/>
        <end position="38"/>
    </location>
</feature>